<sequence>MAITGRDIERLLYTDTADPVLVVHDGTTRIVAAAELGRHTGAVVVCSRTEVLRHVGERDLTEEELSAIASSLEAAVEDPTRRRPHWPV</sequence>
<dbReference type="RefSeq" id="WP_090052507.1">
    <property type="nucleotide sequence ID" value="NZ_FNCC01000010.1"/>
</dbReference>
<dbReference type="EMBL" id="FNCC01000010">
    <property type="protein sequence ID" value="SDG67675.1"/>
    <property type="molecule type" value="Genomic_DNA"/>
</dbReference>
<dbReference type="STRING" id="200378.SAMN05216553_110194"/>
<dbReference type="OrthoDB" id="3694537at2"/>
<name>A0A1G7W6R6_9PSEU</name>
<reference evidence="2" key="1">
    <citation type="submission" date="2016-10" db="EMBL/GenBank/DDBJ databases">
        <authorList>
            <person name="Varghese N."/>
            <person name="Submissions S."/>
        </authorList>
    </citation>
    <scope>NUCLEOTIDE SEQUENCE [LARGE SCALE GENOMIC DNA]</scope>
    <source>
        <strain evidence="2">CGMCC 4.3506</strain>
    </source>
</reference>
<protein>
    <submittedName>
        <fullName evidence="1">Uncharacterized protein</fullName>
    </submittedName>
</protein>
<organism evidence="1 2">
    <name type="scientific">Lentzea fradiae</name>
    <dbReference type="NCBI Taxonomy" id="200378"/>
    <lineage>
        <taxon>Bacteria</taxon>
        <taxon>Bacillati</taxon>
        <taxon>Actinomycetota</taxon>
        <taxon>Actinomycetes</taxon>
        <taxon>Pseudonocardiales</taxon>
        <taxon>Pseudonocardiaceae</taxon>
        <taxon>Lentzea</taxon>
    </lineage>
</organism>
<proteinExistence type="predicted"/>
<gene>
    <name evidence="1" type="ORF">SAMN05216553_110194</name>
</gene>
<dbReference type="AlphaFoldDB" id="A0A1G7W6R6"/>
<evidence type="ECO:0000313" key="2">
    <source>
        <dbReference type="Proteomes" id="UP000199623"/>
    </source>
</evidence>
<evidence type="ECO:0000313" key="1">
    <source>
        <dbReference type="EMBL" id="SDG67675.1"/>
    </source>
</evidence>
<keyword evidence="2" id="KW-1185">Reference proteome</keyword>
<dbReference type="Proteomes" id="UP000199623">
    <property type="component" value="Unassembled WGS sequence"/>
</dbReference>
<accession>A0A1G7W6R6</accession>